<organism evidence="2 3">
    <name type="scientific">Halobellus litoreus</name>
    <dbReference type="NCBI Taxonomy" id="755310"/>
    <lineage>
        <taxon>Archaea</taxon>
        <taxon>Methanobacteriati</taxon>
        <taxon>Methanobacteriota</taxon>
        <taxon>Stenosarchaea group</taxon>
        <taxon>Halobacteria</taxon>
        <taxon>Halobacteriales</taxon>
        <taxon>Haloferacaceae</taxon>
        <taxon>Halobellus</taxon>
    </lineage>
</organism>
<reference evidence="2 3" key="1">
    <citation type="journal article" date="2019" name="Int. J. Syst. Evol. Microbiol.">
        <title>The Global Catalogue of Microorganisms (GCM) 10K type strain sequencing project: providing services to taxonomists for standard genome sequencing and annotation.</title>
        <authorList>
            <consortium name="The Broad Institute Genomics Platform"/>
            <consortium name="The Broad Institute Genome Sequencing Center for Infectious Disease"/>
            <person name="Wu L."/>
            <person name="Ma J."/>
        </authorList>
    </citation>
    <scope>NUCLEOTIDE SEQUENCE [LARGE SCALE GENOMIC DNA]</scope>
    <source>
        <strain evidence="2 3">CGMCC 1.10387</strain>
    </source>
</reference>
<feature type="transmembrane region" description="Helical" evidence="1">
    <location>
        <begin position="271"/>
        <end position="295"/>
    </location>
</feature>
<keyword evidence="3" id="KW-1185">Reference proteome</keyword>
<keyword evidence="1" id="KW-0472">Membrane</keyword>
<dbReference type="EMBL" id="JBHUDP010000004">
    <property type="protein sequence ID" value="MFD1686368.1"/>
    <property type="molecule type" value="Genomic_DNA"/>
</dbReference>
<feature type="transmembrane region" description="Helical" evidence="1">
    <location>
        <begin position="238"/>
        <end position="265"/>
    </location>
</feature>
<feature type="transmembrane region" description="Helical" evidence="1">
    <location>
        <begin position="111"/>
        <end position="135"/>
    </location>
</feature>
<dbReference type="AlphaFoldDB" id="A0ABD6E001"/>
<evidence type="ECO:0000313" key="2">
    <source>
        <dbReference type="EMBL" id="MFD1686368.1"/>
    </source>
</evidence>
<name>A0ABD6E001_9EURY</name>
<feature type="transmembrane region" description="Helical" evidence="1">
    <location>
        <begin position="307"/>
        <end position="324"/>
    </location>
</feature>
<protein>
    <submittedName>
        <fullName evidence="2">Uncharacterized protein</fullName>
    </submittedName>
</protein>
<dbReference type="RefSeq" id="WP_256305394.1">
    <property type="nucleotide sequence ID" value="NZ_JANHAW010000001.1"/>
</dbReference>
<evidence type="ECO:0000313" key="3">
    <source>
        <dbReference type="Proteomes" id="UP001597092"/>
    </source>
</evidence>
<keyword evidence="1" id="KW-0812">Transmembrane</keyword>
<evidence type="ECO:0000256" key="1">
    <source>
        <dbReference type="SAM" id="Phobius"/>
    </source>
</evidence>
<feature type="transmembrane region" description="Helical" evidence="1">
    <location>
        <begin position="47"/>
        <end position="65"/>
    </location>
</feature>
<sequence length="326" mass="36668">MSGDGDSIADIVFQRTRTQQLVAEIAFGPALAFAVDQTSPTGIQGAILMWLMAALIGIPILRYLVFTDRIEHFDRLLDLTVRPVELFAILGVVQVFKFLGIEFIQPVTDSSAVGATAVIVVLGVLVYILGFELIFQKYRFSWGTLYYVKRLALEQQIDIQMDDVEEVAEATFQHPSQWARLKAAVGLLRLTLIRITFGQVAFHLLKDSIPERDDEAMDELRSYIEMSREGNSLTDSRGLWFAFGVSAVVVLPLLALMAGLISLVFATFGTIVLVMLIMRLSKHMVALSYIAFGTMDYEQFVTTNKRWFAMIAVYTLSVYLLIFYQF</sequence>
<proteinExistence type="predicted"/>
<keyword evidence="1" id="KW-1133">Transmembrane helix</keyword>
<dbReference type="Proteomes" id="UP001597092">
    <property type="component" value="Unassembled WGS sequence"/>
</dbReference>
<comment type="caution">
    <text evidence="2">The sequence shown here is derived from an EMBL/GenBank/DDBJ whole genome shotgun (WGS) entry which is preliminary data.</text>
</comment>
<feature type="transmembrane region" description="Helical" evidence="1">
    <location>
        <begin position="86"/>
        <end position="105"/>
    </location>
</feature>
<accession>A0ABD6E001</accession>
<gene>
    <name evidence="2" type="ORF">ACFSAS_12165</name>
</gene>